<reference evidence="1" key="1">
    <citation type="journal article" date="2017" name="Gigascience">
        <title>The first near-complete assembly of the hexaploid bread wheat genome, Triticum aestivum.</title>
        <authorList>
            <person name="Zimin A.V."/>
            <person name="Puiu D."/>
            <person name="Hall R."/>
            <person name="Kingan S."/>
            <person name="Clavijo B.J."/>
            <person name="Salzberg S.L."/>
        </authorList>
    </citation>
    <scope>NUCLEOTIDE SEQUENCE</scope>
    <source>
        <tissue evidence="1">Leaf</tissue>
    </source>
</reference>
<dbReference type="EMBL" id="CM022227">
    <property type="protein sequence ID" value="KAF7085629.1"/>
    <property type="molecule type" value="Genomic_DNA"/>
</dbReference>
<feature type="non-terminal residue" evidence="1">
    <location>
        <position position="79"/>
    </location>
</feature>
<dbReference type="AlphaFoldDB" id="A0A9R1LCK7"/>
<gene>
    <name evidence="1" type="ORF">CFC21_089032</name>
</gene>
<dbReference type="Proteomes" id="UP000815260">
    <property type="component" value="Chromosome 6B"/>
</dbReference>
<sequence length="79" mass="8142">HLARLPHIPISVSIPVAGAGTSSCRRRCGLAAVGPATAAATDGRVLGHRPVEDVCKVCVVRGAAAQERGEALRAMETWS</sequence>
<reference evidence="1" key="2">
    <citation type="submission" date="2020-03" db="EMBL/GenBank/DDBJ databases">
        <title>The second near-complete assembly of the hexaploid bread wheat (Triticum aestivum) genome.</title>
        <authorList>
            <person name="Zimin A.V."/>
            <person name="Puiu D."/>
            <person name="Shumante A."/>
            <person name="Alonge M."/>
            <person name="Salzberg S.L."/>
        </authorList>
    </citation>
    <scope>NUCLEOTIDE SEQUENCE</scope>
    <source>
        <tissue evidence="1">Leaf</tissue>
    </source>
</reference>
<evidence type="ECO:0000313" key="1">
    <source>
        <dbReference type="EMBL" id="KAF7085629.1"/>
    </source>
</evidence>
<comment type="caution">
    <text evidence="1">The sequence shown here is derived from an EMBL/GenBank/DDBJ whole genome shotgun (WGS) entry which is preliminary data.</text>
</comment>
<protein>
    <submittedName>
        <fullName evidence="1">Uncharacterized protein</fullName>
    </submittedName>
</protein>
<feature type="non-terminal residue" evidence="1">
    <location>
        <position position="1"/>
    </location>
</feature>
<accession>A0A9R1LCK7</accession>
<organism evidence="1">
    <name type="scientific">Triticum aestivum</name>
    <name type="common">Wheat</name>
    <dbReference type="NCBI Taxonomy" id="4565"/>
    <lineage>
        <taxon>Eukaryota</taxon>
        <taxon>Viridiplantae</taxon>
        <taxon>Streptophyta</taxon>
        <taxon>Embryophyta</taxon>
        <taxon>Tracheophyta</taxon>
        <taxon>Spermatophyta</taxon>
        <taxon>Magnoliopsida</taxon>
        <taxon>Liliopsida</taxon>
        <taxon>Poales</taxon>
        <taxon>Poaceae</taxon>
        <taxon>BOP clade</taxon>
        <taxon>Pooideae</taxon>
        <taxon>Triticodae</taxon>
        <taxon>Triticeae</taxon>
        <taxon>Triticinae</taxon>
        <taxon>Triticum</taxon>
    </lineage>
</organism>
<name>A0A9R1LCK7_WHEAT</name>
<proteinExistence type="predicted"/>